<evidence type="ECO:0000256" key="4">
    <source>
        <dbReference type="ARBA" id="ARBA00022840"/>
    </source>
</evidence>
<comment type="catalytic activity">
    <reaction evidence="1 8 9">
        <text>ATP-dependent breakage, passage and rejoining of double-stranded DNA.</text>
        <dbReference type="EC" id="5.6.2.2"/>
    </reaction>
</comment>
<feature type="active site" description="O-(5'-phospho-DNA)-tyrosine intermediate" evidence="8 9">
    <location>
        <position position="122"/>
    </location>
</feature>
<evidence type="ECO:0000313" key="13">
    <source>
        <dbReference type="Proteomes" id="UP000552587"/>
    </source>
</evidence>
<dbReference type="AlphaFoldDB" id="A0A7W3YDA4"/>
<keyword evidence="3 8" id="KW-0547">Nucleotide-binding</keyword>
<dbReference type="InterPro" id="IPR005743">
    <property type="entry name" value="GyrA"/>
</dbReference>
<dbReference type="NCBIfam" id="TIGR01063">
    <property type="entry name" value="gyrA"/>
    <property type="match status" value="1"/>
</dbReference>
<dbReference type="NCBIfam" id="NF004044">
    <property type="entry name" value="PRK05561.1"/>
    <property type="match status" value="1"/>
</dbReference>
<dbReference type="RefSeq" id="WP_182668351.1">
    <property type="nucleotide sequence ID" value="NZ_JACHTE010000002.1"/>
</dbReference>
<dbReference type="PANTHER" id="PTHR43493">
    <property type="entry name" value="DNA GYRASE/TOPOISOMERASE SUBUNIT A"/>
    <property type="match status" value="1"/>
</dbReference>
<evidence type="ECO:0000313" key="12">
    <source>
        <dbReference type="EMBL" id="MBB1087569.1"/>
    </source>
</evidence>
<dbReference type="EMBL" id="JACHTE010000002">
    <property type="protein sequence ID" value="MBB1087569.1"/>
    <property type="molecule type" value="Genomic_DNA"/>
</dbReference>
<evidence type="ECO:0000256" key="2">
    <source>
        <dbReference type="ARBA" id="ARBA00008263"/>
    </source>
</evidence>
<evidence type="ECO:0000256" key="8">
    <source>
        <dbReference type="HAMAP-Rule" id="MF_01897"/>
    </source>
</evidence>
<dbReference type="InterPro" id="IPR050220">
    <property type="entry name" value="Type_II_DNA_Topoisomerases"/>
</dbReference>
<dbReference type="GO" id="GO:0006265">
    <property type="term" value="P:DNA topological change"/>
    <property type="evidence" value="ECO:0007669"/>
    <property type="project" value="UniProtKB-UniRule"/>
</dbReference>
<dbReference type="PROSITE" id="PS52040">
    <property type="entry name" value="TOPO_IIA"/>
    <property type="match status" value="1"/>
</dbReference>
<dbReference type="PANTHER" id="PTHR43493:SF5">
    <property type="entry name" value="DNA GYRASE SUBUNIT A, CHLOROPLASTIC_MITOCHONDRIAL"/>
    <property type="match status" value="1"/>
</dbReference>
<dbReference type="Gene3D" id="2.120.10.90">
    <property type="entry name" value="DNA gyrase/topoisomerase IV, subunit A, C-terminal"/>
    <property type="match status" value="1"/>
</dbReference>
<dbReference type="NCBIfam" id="NF004043">
    <property type="entry name" value="PRK05560.1"/>
    <property type="match status" value="1"/>
</dbReference>
<dbReference type="Pfam" id="PF00521">
    <property type="entry name" value="DNA_topoisoIV"/>
    <property type="match status" value="1"/>
</dbReference>
<dbReference type="Gene3D" id="3.30.1360.40">
    <property type="match status" value="1"/>
</dbReference>
<keyword evidence="7 8" id="KW-0413">Isomerase</keyword>
<dbReference type="FunFam" id="3.30.1360.40:FF:000002">
    <property type="entry name" value="DNA gyrase subunit A"/>
    <property type="match status" value="1"/>
</dbReference>
<dbReference type="HAMAP" id="MF_01897">
    <property type="entry name" value="GyrA"/>
    <property type="match status" value="1"/>
</dbReference>
<feature type="compositionally biased region" description="Acidic residues" evidence="10">
    <location>
        <begin position="842"/>
        <end position="854"/>
    </location>
</feature>
<dbReference type="FunFam" id="2.120.10.90:FF:000004">
    <property type="entry name" value="DNA gyrase subunit A"/>
    <property type="match status" value="1"/>
</dbReference>
<evidence type="ECO:0000256" key="7">
    <source>
        <dbReference type="ARBA" id="ARBA00023235"/>
    </source>
</evidence>
<dbReference type="InterPro" id="IPR013758">
    <property type="entry name" value="Topo_IIA_A/C_ab"/>
</dbReference>
<dbReference type="FunFam" id="3.90.199.10:FF:000001">
    <property type="entry name" value="DNA gyrase subunit A"/>
    <property type="match status" value="1"/>
</dbReference>
<dbReference type="SMART" id="SM00434">
    <property type="entry name" value="TOP4c"/>
    <property type="match status" value="1"/>
</dbReference>
<accession>A0A7W3YDA4</accession>
<comment type="caution">
    <text evidence="12">The sequence shown here is derived from an EMBL/GenBank/DDBJ whole genome shotgun (WGS) entry which is preliminary data.</text>
</comment>
<dbReference type="Gene3D" id="3.90.199.10">
    <property type="entry name" value="Topoisomerase II, domain 5"/>
    <property type="match status" value="1"/>
</dbReference>
<keyword evidence="6 8" id="KW-0238">DNA-binding</keyword>
<comment type="function">
    <text evidence="8">A type II topoisomerase that negatively supercoils closed circular double-stranded (ds) DNA in an ATP-dependent manner to modulate DNA topology and maintain chromosomes in an underwound state. Negative supercoiling favors strand separation, and DNA replication, transcription, recombination and repair, all of which involve strand separation. Also able to catalyze the interconversion of other topological isomers of dsDNA rings, including catenanes and knotted rings. Type II topoisomerases break and join 2 DNA strands simultaneously in an ATP-dependent manner.</text>
</comment>
<dbReference type="GO" id="GO:0005737">
    <property type="term" value="C:cytoplasm"/>
    <property type="evidence" value="ECO:0007669"/>
    <property type="project" value="UniProtKB-SubCell"/>
</dbReference>
<dbReference type="InterPro" id="IPR035516">
    <property type="entry name" value="Gyrase/topoIV_suA_C"/>
</dbReference>
<feature type="compositionally biased region" description="Low complexity" evidence="10">
    <location>
        <begin position="855"/>
        <end position="878"/>
    </location>
</feature>
<comment type="similarity">
    <text evidence="2 8">Belongs to the type II topoisomerase GyrA/ParC subunit family.</text>
</comment>
<dbReference type="EC" id="5.6.2.2" evidence="8"/>
<comment type="miscellaneous">
    <text evidence="8">Few gyrases are as efficient as E.coli at forming negative supercoils. Not all organisms have 2 type II topoisomerases; in organisms with a single type II topoisomerase this enzyme also has to decatenate newly replicated chromosomes.</text>
</comment>
<dbReference type="GO" id="GO:0005524">
    <property type="term" value="F:ATP binding"/>
    <property type="evidence" value="ECO:0007669"/>
    <property type="project" value="UniProtKB-UniRule"/>
</dbReference>
<dbReference type="SUPFAM" id="SSF56719">
    <property type="entry name" value="Type II DNA topoisomerase"/>
    <property type="match status" value="1"/>
</dbReference>
<dbReference type="InterPro" id="IPR013760">
    <property type="entry name" value="Topo_IIA-like_dom_sf"/>
</dbReference>
<dbReference type="GO" id="GO:0006261">
    <property type="term" value="P:DNA-templated DNA replication"/>
    <property type="evidence" value="ECO:0007669"/>
    <property type="project" value="UniProtKB-UniRule"/>
</dbReference>
<evidence type="ECO:0000256" key="1">
    <source>
        <dbReference type="ARBA" id="ARBA00000185"/>
    </source>
</evidence>
<protein>
    <recommendedName>
        <fullName evidence="8">DNA gyrase subunit A</fullName>
        <ecNumber evidence="8">5.6.2.2</ecNumber>
    </recommendedName>
</protein>
<dbReference type="SUPFAM" id="SSF101904">
    <property type="entry name" value="GyrA/ParC C-terminal domain-like"/>
    <property type="match status" value="1"/>
</dbReference>
<feature type="domain" description="Topo IIA-type catalytic" evidence="11">
    <location>
        <begin position="34"/>
        <end position="533"/>
    </location>
</feature>
<comment type="subunit">
    <text evidence="8">Heterotetramer, composed of two GyrA and two GyrB chains. In the heterotetramer, GyrA contains the active site tyrosine that forms a transient covalent intermediate with DNA, while GyrB binds cofactors and catalyzes ATP hydrolysis.</text>
</comment>
<dbReference type="Pfam" id="PF03989">
    <property type="entry name" value="DNA_gyraseA_C"/>
    <property type="match status" value="6"/>
</dbReference>
<dbReference type="GO" id="GO:0003677">
    <property type="term" value="F:DNA binding"/>
    <property type="evidence" value="ECO:0007669"/>
    <property type="project" value="UniProtKB-UniRule"/>
</dbReference>
<evidence type="ECO:0000256" key="9">
    <source>
        <dbReference type="PROSITE-ProRule" id="PRU01384"/>
    </source>
</evidence>
<evidence type="ECO:0000256" key="3">
    <source>
        <dbReference type="ARBA" id="ARBA00022741"/>
    </source>
</evidence>
<dbReference type="CDD" id="cd00187">
    <property type="entry name" value="TOP4c"/>
    <property type="match status" value="1"/>
</dbReference>
<comment type="subcellular location">
    <subcellularLocation>
        <location evidence="8">Cytoplasm</location>
    </subcellularLocation>
</comment>
<evidence type="ECO:0000256" key="10">
    <source>
        <dbReference type="SAM" id="MobiDB-lite"/>
    </source>
</evidence>
<feature type="short sequence motif" description="GyrA-box" evidence="8">
    <location>
        <begin position="560"/>
        <end position="566"/>
    </location>
</feature>
<sequence length="878" mass="96796">MAELAKEIIPVNLEDEMRRSYLDYAMSVIVGRALPDARDGLKPVHRRVLFAMNELGAHSNKPYYKSARVVGDVIGKYHPHGDSAVYDTLVRMAQPFSLRYMLIDGQGNFGSIDGDSAAAMRYTEARMSKLSHELMADIDKETVDFQPNYDEKELEPTVLPTRVPNLLVNGSAGIAVGMATNIPPHNLSEVVDATIALIDQPEIDVDGLMEYIPGPDFPTAGIINGTAGIITAYRTGRGRVRMRARAEVEVNESTGREAIVVTEIPYQVNKARLIEKIAELVKEKRIEGISELRDESDKDGMRIFIEVKRGESAEVVLNNLYQQTQMESVFGINMVAIVNGRPQLLNLKDMLEVFVRHRREVVTRRTIFELRKARQRAHILEGLTVALANIDEMIELIKTSDNPQVAKERMLDRTWEAGLVGALLAAAGAEASRPDDLPKGVGLVDGRYQLTEAQAQQILEMRLHRLTGLEQDKLTDEYKQLLETIRGLIEILEDPAVLMEVIRTELRNVKEEFGDARRSEIRQSEEDLDILDLIAPEDVVVTLSHAGYAKRQPVTAYRAQKRGGRGRNAAATKEEDFIDQLWLVNTHDTLLTFTSAGRVFWLPVHQLPDAGPNARGRPIVNWIPLEDGERVQAVLPVREYDEGRYVFFATRHGTVKKTPLTEYAYRLQRGKIAINLDDSDALVGVELTDGGRDVMLFASNGKAVRFAEDEVRSMGRTATGVRGMRLADGEEVVSLIVVDGDGDILTASERGYGKRTPVDEYPCKGRGIQGVIALKTTERNGRLVGAVQLSEQHEVLLISDGGTLVRTRASEISQVSRNTQGVTLMRLGKDETLQAIERLDASLDDPEPAGEDADAGGVAATDAPSTSGSAGSAAPDAG</sequence>
<name>A0A7W3YDA4_9GAMM</name>
<dbReference type="InterPro" id="IPR006691">
    <property type="entry name" value="GyrA/parC_rep"/>
</dbReference>
<feature type="region of interest" description="Disordered" evidence="10">
    <location>
        <begin position="839"/>
        <end position="878"/>
    </location>
</feature>
<dbReference type="Gene3D" id="1.10.268.10">
    <property type="entry name" value="Topoisomerase, domain 3"/>
    <property type="match status" value="1"/>
</dbReference>
<dbReference type="GO" id="GO:0009330">
    <property type="term" value="C:DNA topoisomerase type II (double strand cut, ATP-hydrolyzing) complex"/>
    <property type="evidence" value="ECO:0007669"/>
    <property type="project" value="TreeGrafter"/>
</dbReference>
<dbReference type="GO" id="GO:0034335">
    <property type="term" value="F:DNA negative supercoiling activity"/>
    <property type="evidence" value="ECO:0007669"/>
    <property type="project" value="UniProtKB-ARBA"/>
</dbReference>
<keyword evidence="13" id="KW-1185">Reference proteome</keyword>
<evidence type="ECO:0000256" key="5">
    <source>
        <dbReference type="ARBA" id="ARBA00023029"/>
    </source>
</evidence>
<organism evidence="12 13">
    <name type="scientific">Marilutibacter penaei</name>
    <dbReference type="NCBI Taxonomy" id="2759900"/>
    <lineage>
        <taxon>Bacteria</taxon>
        <taxon>Pseudomonadati</taxon>
        <taxon>Pseudomonadota</taxon>
        <taxon>Gammaproteobacteria</taxon>
        <taxon>Lysobacterales</taxon>
        <taxon>Lysobacteraceae</taxon>
        <taxon>Marilutibacter</taxon>
    </lineage>
</organism>
<dbReference type="InterPro" id="IPR013757">
    <property type="entry name" value="Topo_IIA_A_a_sf"/>
</dbReference>
<dbReference type="InterPro" id="IPR002205">
    <property type="entry name" value="Topo_IIA_dom_A"/>
</dbReference>
<reference evidence="12 13" key="1">
    <citation type="submission" date="2020-07" db="EMBL/GenBank/DDBJ databases">
        <authorList>
            <person name="Xu S."/>
            <person name="Li A."/>
        </authorList>
    </citation>
    <scope>NUCLEOTIDE SEQUENCE [LARGE SCALE GENOMIC DNA]</scope>
    <source>
        <strain evidence="12 13">SG-8</strain>
    </source>
</reference>
<evidence type="ECO:0000256" key="6">
    <source>
        <dbReference type="ARBA" id="ARBA00023125"/>
    </source>
</evidence>
<keyword evidence="4 8" id="KW-0067">ATP-binding</keyword>
<proteinExistence type="inferred from homology"/>
<gene>
    <name evidence="8 12" type="primary">gyrA</name>
    <name evidence="12" type="ORF">H4F99_03595</name>
</gene>
<keyword evidence="8" id="KW-0963">Cytoplasm</keyword>
<evidence type="ECO:0000259" key="11">
    <source>
        <dbReference type="PROSITE" id="PS52040"/>
    </source>
</evidence>
<dbReference type="GO" id="GO:0005694">
    <property type="term" value="C:chromosome"/>
    <property type="evidence" value="ECO:0007669"/>
    <property type="project" value="InterPro"/>
</dbReference>
<dbReference type="Proteomes" id="UP000552587">
    <property type="component" value="Unassembled WGS sequence"/>
</dbReference>
<keyword evidence="5 8" id="KW-0799">Topoisomerase</keyword>